<evidence type="ECO:0000313" key="15">
    <source>
        <dbReference type="EMBL" id="OWR51947.1"/>
    </source>
</evidence>
<dbReference type="Gene3D" id="3.40.50.11660">
    <property type="entry name" value="Glycosyl transferase family 10, C-terminal domain"/>
    <property type="match status" value="1"/>
</dbReference>
<dbReference type="PANTHER" id="PTHR48438:SF1">
    <property type="entry name" value="ALPHA-(1,3)-FUCOSYLTRANSFERASE C-RELATED"/>
    <property type="match status" value="1"/>
</dbReference>
<feature type="domain" description="Fucosyltransferase C-terminal" evidence="13">
    <location>
        <begin position="87"/>
        <end position="271"/>
    </location>
</feature>
<accession>A0A212FE36</accession>
<comment type="caution">
    <text evidence="15">The sequence shown here is derived from an EMBL/GenBank/DDBJ whole genome shotgun (WGS) entry which is preliminary data.</text>
</comment>
<keyword evidence="4 12" id="KW-0328">Glycosyltransferase</keyword>
<dbReference type="KEGG" id="dpl:KGM_205741"/>
<evidence type="ECO:0000256" key="3">
    <source>
        <dbReference type="ARBA" id="ARBA00008919"/>
    </source>
</evidence>
<evidence type="ECO:0000313" key="16">
    <source>
        <dbReference type="Proteomes" id="UP000007151"/>
    </source>
</evidence>
<keyword evidence="11" id="KW-0325">Glycoprotein</keyword>
<dbReference type="InterPro" id="IPR031481">
    <property type="entry name" value="Glyco_tran_10_N"/>
</dbReference>
<dbReference type="InParanoid" id="A0A212FE36"/>
<gene>
    <name evidence="15" type="ORF">KGM_205741</name>
</gene>
<keyword evidence="6 12" id="KW-0812">Transmembrane</keyword>
<evidence type="ECO:0000256" key="9">
    <source>
        <dbReference type="ARBA" id="ARBA00023034"/>
    </source>
</evidence>
<comment type="similarity">
    <text evidence="3 12">Belongs to the glycosyltransferase 10 family.</text>
</comment>
<evidence type="ECO:0000256" key="1">
    <source>
        <dbReference type="ARBA" id="ARBA00004447"/>
    </source>
</evidence>
<dbReference type="STRING" id="278856.A0A212FE36"/>
<keyword evidence="16" id="KW-1185">Reference proteome</keyword>
<keyword evidence="10" id="KW-0472">Membrane</keyword>
<evidence type="ECO:0000256" key="8">
    <source>
        <dbReference type="ARBA" id="ARBA00022989"/>
    </source>
</evidence>
<dbReference type="AlphaFoldDB" id="A0A212FE36"/>
<dbReference type="Pfam" id="PF00852">
    <property type="entry name" value="Glyco_transf_10"/>
    <property type="match status" value="1"/>
</dbReference>
<organism evidence="15 16">
    <name type="scientific">Danaus plexippus plexippus</name>
    <dbReference type="NCBI Taxonomy" id="278856"/>
    <lineage>
        <taxon>Eukaryota</taxon>
        <taxon>Metazoa</taxon>
        <taxon>Ecdysozoa</taxon>
        <taxon>Arthropoda</taxon>
        <taxon>Hexapoda</taxon>
        <taxon>Insecta</taxon>
        <taxon>Pterygota</taxon>
        <taxon>Neoptera</taxon>
        <taxon>Endopterygota</taxon>
        <taxon>Lepidoptera</taxon>
        <taxon>Glossata</taxon>
        <taxon>Ditrysia</taxon>
        <taxon>Papilionoidea</taxon>
        <taxon>Nymphalidae</taxon>
        <taxon>Danainae</taxon>
        <taxon>Danaini</taxon>
        <taxon>Danaina</taxon>
        <taxon>Danaus</taxon>
        <taxon>Danaus</taxon>
    </lineage>
</organism>
<keyword evidence="8" id="KW-1133">Transmembrane helix</keyword>
<dbReference type="PANTHER" id="PTHR48438">
    <property type="entry name" value="ALPHA-(1,3)-FUCOSYLTRANSFERASE C-RELATED"/>
    <property type="match status" value="1"/>
</dbReference>
<comment type="pathway">
    <text evidence="2">Protein modification; protein glycosylation.</text>
</comment>
<protein>
    <recommendedName>
        <fullName evidence="12">Fucosyltransferase</fullName>
        <ecNumber evidence="12">2.4.1.-</ecNumber>
    </recommendedName>
</protein>
<keyword evidence="7" id="KW-0735">Signal-anchor</keyword>
<evidence type="ECO:0000256" key="11">
    <source>
        <dbReference type="ARBA" id="ARBA00023180"/>
    </source>
</evidence>
<dbReference type="GO" id="GO:0008417">
    <property type="term" value="F:fucosyltransferase activity"/>
    <property type="evidence" value="ECO:0007669"/>
    <property type="project" value="InterPro"/>
</dbReference>
<evidence type="ECO:0000256" key="2">
    <source>
        <dbReference type="ARBA" id="ARBA00004922"/>
    </source>
</evidence>
<dbReference type="InterPro" id="IPR001503">
    <property type="entry name" value="Glyco_trans_10"/>
</dbReference>
<comment type="subcellular location">
    <subcellularLocation>
        <location evidence="1 12">Golgi apparatus</location>
        <location evidence="1 12">Golgi stack membrane</location>
        <topology evidence="1 12">Single-pass type II membrane protein</topology>
    </subcellularLocation>
</comment>
<dbReference type="EC" id="2.4.1.-" evidence="12"/>
<proteinExistence type="inferred from homology"/>
<evidence type="ECO:0000256" key="5">
    <source>
        <dbReference type="ARBA" id="ARBA00022679"/>
    </source>
</evidence>
<evidence type="ECO:0000256" key="6">
    <source>
        <dbReference type="ARBA" id="ARBA00022692"/>
    </source>
</evidence>
<dbReference type="UniPathway" id="UPA00378"/>
<reference evidence="15 16" key="1">
    <citation type="journal article" date="2011" name="Cell">
        <title>The monarch butterfly genome yields insights into long-distance migration.</title>
        <authorList>
            <person name="Zhan S."/>
            <person name="Merlin C."/>
            <person name="Boore J.L."/>
            <person name="Reppert S.M."/>
        </authorList>
    </citation>
    <scope>NUCLEOTIDE SEQUENCE [LARGE SCALE GENOMIC DNA]</scope>
    <source>
        <strain evidence="15">F-2</strain>
    </source>
</reference>
<dbReference type="InterPro" id="IPR038577">
    <property type="entry name" value="GT10-like_C_sf"/>
</dbReference>
<name>A0A212FE36_DANPL</name>
<evidence type="ECO:0000256" key="10">
    <source>
        <dbReference type="ARBA" id="ARBA00023136"/>
    </source>
</evidence>
<evidence type="ECO:0000256" key="12">
    <source>
        <dbReference type="RuleBase" id="RU003832"/>
    </source>
</evidence>
<feature type="domain" description="Fucosyltransferase N-terminal" evidence="14">
    <location>
        <begin position="2"/>
        <end position="50"/>
    </location>
</feature>
<dbReference type="SUPFAM" id="SSF53756">
    <property type="entry name" value="UDP-Glycosyltransferase/glycogen phosphorylase"/>
    <property type="match status" value="1"/>
</dbReference>
<dbReference type="eggNOG" id="KOG2619">
    <property type="taxonomic scope" value="Eukaryota"/>
</dbReference>
<dbReference type="FunCoup" id="A0A212FE36">
    <property type="interactions" value="29"/>
</dbReference>
<dbReference type="GO" id="GO:0032580">
    <property type="term" value="C:Golgi cisterna membrane"/>
    <property type="evidence" value="ECO:0007669"/>
    <property type="project" value="UniProtKB-SubCell"/>
</dbReference>
<dbReference type="InterPro" id="IPR055270">
    <property type="entry name" value="Glyco_tran_10_C"/>
</dbReference>
<evidence type="ECO:0000259" key="13">
    <source>
        <dbReference type="Pfam" id="PF00852"/>
    </source>
</evidence>
<keyword evidence="5 12" id="KW-0808">Transferase</keyword>
<evidence type="ECO:0000256" key="4">
    <source>
        <dbReference type="ARBA" id="ARBA00022676"/>
    </source>
</evidence>
<evidence type="ECO:0000259" key="14">
    <source>
        <dbReference type="Pfam" id="PF17039"/>
    </source>
</evidence>
<evidence type="ECO:0000256" key="7">
    <source>
        <dbReference type="ARBA" id="ARBA00022968"/>
    </source>
</evidence>
<keyword evidence="9 12" id="KW-0333">Golgi apparatus</keyword>
<dbReference type="Pfam" id="PF17039">
    <property type="entry name" value="Glyco_tran_10_N"/>
    <property type="match status" value="1"/>
</dbReference>
<dbReference type="EMBL" id="AGBW02008995">
    <property type="protein sequence ID" value="OWR51947.1"/>
    <property type="molecule type" value="Genomic_DNA"/>
</dbReference>
<dbReference type="Proteomes" id="UP000007151">
    <property type="component" value="Unassembled WGS sequence"/>
</dbReference>
<sequence length="278" mass="32928">MLPNKRSPHQKYAFASIESSHYYPVCSDHLNDFFNWTWTFKTNSDSRWGYMAIRDEDSKLIGPNAIMHWKKLEDMKPVSSEFKEKLKSKKKAAAWFVSICFSKSQREIFVKELSKELEKYNLVVDVYGACGSLKCSTRDHGECLKMVERDYYFYLSFENSFCEDYVTEKLLHALQHNTVPVVFGAANYTRFMPDGIYLNARELGVQKLAEKMNELIKSPDEYVDYFRWQNHYSYHSRADSIETDDYCGFCTMLNDEELVKKESRYLDMKKWWNPPNQC</sequence>